<sequence>MLSLAGTPATVVAAIKSYAAYFKVMKQHQEPCRKPIYSVNAGKPRGISPQLSEPSPKACLRCGINKENNLRSYS</sequence>
<keyword evidence="2" id="KW-1185">Reference proteome</keyword>
<reference evidence="1" key="1">
    <citation type="submission" date="2021-09" db="EMBL/GenBank/DDBJ databases">
        <authorList>
            <consortium name="AG Swart"/>
            <person name="Singh M."/>
            <person name="Singh A."/>
            <person name="Seah K."/>
            <person name="Emmerich C."/>
        </authorList>
    </citation>
    <scope>NUCLEOTIDE SEQUENCE</scope>
    <source>
        <strain evidence="1">ATCC30299</strain>
    </source>
</reference>
<comment type="caution">
    <text evidence="1">The sequence shown here is derived from an EMBL/GenBank/DDBJ whole genome shotgun (WGS) entry which is preliminary data.</text>
</comment>
<proteinExistence type="predicted"/>
<dbReference type="Proteomes" id="UP001162131">
    <property type="component" value="Unassembled WGS sequence"/>
</dbReference>
<dbReference type="AlphaFoldDB" id="A0AAU9JH49"/>
<organism evidence="1 2">
    <name type="scientific">Blepharisma stoltei</name>
    <dbReference type="NCBI Taxonomy" id="1481888"/>
    <lineage>
        <taxon>Eukaryota</taxon>
        <taxon>Sar</taxon>
        <taxon>Alveolata</taxon>
        <taxon>Ciliophora</taxon>
        <taxon>Postciliodesmatophora</taxon>
        <taxon>Heterotrichea</taxon>
        <taxon>Heterotrichida</taxon>
        <taxon>Blepharismidae</taxon>
        <taxon>Blepharisma</taxon>
    </lineage>
</organism>
<name>A0AAU9JH49_9CILI</name>
<evidence type="ECO:0000313" key="1">
    <source>
        <dbReference type="EMBL" id="CAG9323734.1"/>
    </source>
</evidence>
<dbReference type="EMBL" id="CAJZBQ010000035">
    <property type="protein sequence ID" value="CAG9323734.1"/>
    <property type="molecule type" value="Genomic_DNA"/>
</dbReference>
<gene>
    <name evidence="1" type="ORF">BSTOLATCC_MIC35218</name>
</gene>
<accession>A0AAU9JH49</accession>
<evidence type="ECO:0000313" key="2">
    <source>
        <dbReference type="Proteomes" id="UP001162131"/>
    </source>
</evidence>
<protein>
    <submittedName>
        <fullName evidence="1">Uncharacterized protein</fullName>
    </submittedName>
</protein>